<evidence type="ECO:0000313" key="2">
    <source>
        <dbReference type="EMBL" id="DBA01129.1"/>
    </source>
</evidence>
<dbReference type="Proteomes" id="UP001146120">
    <property type="component" value="Unassembled WGS sequence"/>
</dbReference>
<feature type="transmembrane region" description="Helical" evidence="1">
    <location>
        <begin position="12"/>
        <end position="36"/>
    </location>
</feature>
<accession>A0AAV2Z6E1</accession>
<dbReference type="EMBL" id="DAKRPA010000053">
    <property type="protein sequence ID" value="DBA01129.1"/>
    <property type="molecule type" value="Genomic_DNA"/>
</dbReference>
<organism evidence="2 3">
    <name type="scientific">Lagenidium giganteum</name>
    <dbReference type="NCBI Taxonomy" id="4803"/>
    <lineage>
        <taxon>Eukaryota</taxon>
        <taxon>Sar</taxon>
        <taxon>Stramenopiles</taxon>
        <taxon>Oomycota</taxon>
        <taxon>Peronosporomycetes</taxon>
        <taxon>Pythiales</taxon>
        <taxon>Pythiaceae</taxon>
    </lineage>
</organism>
<comment type="caution">
    <text evidence="2">The sequence shown here is derived from an EMBL/GenBank/DDBJ whole genome shotgun (WGS) entry which is preliminary data.</text>
</comment>
<proteinExistence type="predicted"/>
<reference evidence="2" key="2">
    <citation type="journal article" date="2023" name="Microbiol Resour">
        <title>Decontamination and Annotation of the Draft Genome Sequence of the Oomycete Lagenidium giganteum ARSEF 373.</title>
        <authorList>
            <person name="Morgan W.R."/>
            <person name="Tartar A."/>
        </authorList>
    </citation>
    <scope>NUCLEOTIDE SEQUENCE</scope>
    <source>
        <strain evidence="2">ARSEF 373</strain>
    </source>
</reference>
<protein>
    <submittedName>
        <fullName evidence="2">Uncharacterized protein</fullName>
    </submittedName>
</protein>
<sequence>MDSLGRSLYVDMYAFNLAVFPLTHAMFLFGLLTCVWPKQRMLPTHPIIACVTDALENCGGSYLLLEFPVRHDDVALIASVCTPIKWFTIMAAAIASASGVAWCRVHCWLVPMGCYSLLRPTSQT</sequence>
<name>A0AAV2Z6E1_9STRA</name>
<gene>
    <name evidence="2" type="ORF">N0F65_001757</name>
</gene>
<keyword evidence="3" id="KW-1185">Reference proteome</keyword>
<evidence type="ECO:0000313" key="3">
    <source>
        <dbReference type="Proteomes" id="UP001146120"/>
    </source>
</evidence>
<keyword evidence="1" id="KW-0812">Transmembrane</keyword>
<reference evidence="2" key="1">
    <citation type="submission" date="2022-11" db="EMBL/GenBank/DDBJ databases">
        <authorList>
            <person name="Morgan W.R."/>
            <person name="Tartar A."/>
        </authorList>
    </citation>
    <scope>NUCLEOTIDE SEQUENCE</scope>
    <source>
        <strain evidence="2">ARSEF 373</strain>
    </source>
</reference>
<keyword evidence="1" id="KW-1133">Transmembrane helix</keyword>
<dbReference type="AlphaFoldDB" id="A0AAV2Z6E1"/>
<evidence type="ECO:0000256" key="1">
    <source>
        <dbReference type="SAM" id="Phobius"/>
    </source>
</evidence>
<keyword evidence="1" id="KW-0472">Membrane</keyword>